<feature type="domain" description="Translocation and assembly module TamB C-terminal" evidence="5">
    <location>
        <begin position="1238"/>
        <end position="1592"/>
    </location>
</feature>
<evidence type="ECO:0000256" key="3">
    <source>
        <dbReference type="ARBA" id="ARBA00022989"/>
    </source>
</evidence>
<keyword evidence="3" id="KW-1133">Transmembrane helix</keyword>
<dbReference type="GO" id="GO:0009306">
    <property type="term" value="P:protein secretion"/>
    <property type="evidence" value="ECO:0007669"/>
    <property type="project" value="InterPro"/>
</dbReference>
<dbReference type="PANTHER" id="PTHR36985">
    <property type="entry name" value="TRANSLOCATION AND ASSEMBLY MODULE SUBUNIT TAMB"/>
    <property type="match status" value="1"/>
</dbReference>
<sequence length="1592" mass="163607">MTRFITVFLFLILAAVAAVLAIPGAWVTLIGVDTQTTASIVAPANAQTQGQSEQQAEASESNEEQKSYFLSFVESQLSAPNRRISLSGISGVLSSEASIGSITIADREGVWLRIENAKLNWSRTALLLGRLSIQSLSAERIDIARKPLPDNSLPSPESSSFSLPELPISISLDQLDVARLRFGPEIFGLESEVSATGSLSLADGSLNSSFDIKRLDGPGGSFALRAAYANADQKVDLDLKVAEPANGIVANLLNIDGRPPVDLTLTGAGPLDDLKVDLALDTNGSRTLTGAFTLNRQGEAPNGGRVFAARFNGPIAVLVPPVFRDFFGSETVLSADGFLKDAGGFRLDDLALTSAALKLKAAAESGNDHFLNKLSIDASIADETKGRVLLPVKGAETYIDNARFQVSYGDRPTNDWTGQLSVNGLKNATIAASSVALDMGGVAENLNDAANRHITFKVTGGMDGISSPRAELAQALGSKIALLIDGGWRAGSPVELAQANIEGNGLSLDLKGNIDDFVFNGDIAAKVASLAPFGALADKELAGSIDVKAKGTVRPISGAFYLDLDGTAQNMRTGTEAVDNILDGEVRLAGAVGRSAEGFSARDFRIGNALSKITANGSFASDKANFDFGVMLSDMKLLSPQASGRMTVKGSARGDDKLIALALRADAPQGTLAGRKLTNAGLDFNAMLDGNASTGAALSGKLAGNAFLNGERIELCSLIDIVNDEKRLTNLLFNAGGAHLSGNVTQTAKGLLNGALKLDAPDISTAAALFLAEATGAANADIALQADGDRQNATVSADAKGVKVNGNHIASANIALTAQDLFGVPVVDGNAAARDIMVGTFGIDTFDAKANATGTKTDFSANTKLKIGTVANAAGSLEPKDGGFELGLASADVKQGALRANLAEPVTIAMKGSAISFGDIIINTGANAGAGQVKINGSVDDRLDLSVALTDLPLALANTFKPDLGLGGTVNGTARVTGTRDAPNIAFDMAARGVTAAELKKQGIAALNADAKGTSANDRLNIDARVTGGAASGNGIDVTAKGGVPLGKGDLGVDVTLANLPLGILNGAVKGQDLAGNVTGTARVTGPLTNPAATFNLKGAGLAAKPLRENGLAPLSLQAAGSYAAKAVDISSLTVDGPQGLNVTASGKVPFSGQGLGVNVNGNVPLALANRFLADRGAQANGTLTLTASVSGGFDRPQLRGMFSTSGATFIDPETNVRVNNINIMGSMDGETITLRQVNAAFGSGGSVSASGTISTNAAANFPANIDIKLDRARYADGKLVVATVNGGISITGPLAGDMLIGGRIDVERAEISVPENLGGGATYVPVEHKNTPKNVAKTLERAKVETRKGKAKSVARTNSAGPRLDVVVNAPNQIFVRGRGLDTELGGRVRLTGPVSDIKPVGSFDMIRGRIGILGQRITFDEGHVTLVGDLNPQLNFVARSEGNEITAIVTVTGTVDNLNIVFSSSPELPQDEVLAQLIFKRSIGELSAFQIAQLAAAAAELAGGSNNSLMNKLRAGTGLDDLDVVTDSKGQTAVRAGRYIRDNIYLGVEAGSGGSTKGTVNLDITRNLKAKGSLGAEGDSSGGIFYEKDY</sequence>
<name>A0A2P9HJC4_9HYPH</name>
<evidence type="ECO:0000313" key="6">
    <source>
        <dbReference type="EMBL" id="SPL64187.1"/>
    </source>
</evidence>
<comment type="subcellular location">
    <subcellularLocation>
        <location evidence="1">Membrane</location>
        <topology evidence="1">Single-pass membrane protein</topology>
    </subcellularLocation>
</comment>
<protein>
    <submittedName>
        <fullName evidence="6">Gramicidin S biosynthesis grst protein</fullName>
        <ecNumber evidence="6">3.1.2.-</ecNumber>
    </submittedName>
</protein>
<dbReference type="GO" id="GO:0016787">
    <property type="term" value="F:hydrolase activity"/>
    <property type="evidence" value="ECO:0007669"/>
    <property type="project" value="UniProtKB-KW"/>
</dbReference>
<dbReference type="EMBL" id="OOFM01000005">
    <property type="protein sequence ID" value="SPL64187.1"/>
    <property type="molecule type" value="Genomic_DNA"/>
</dbReference>
<organism evidence="6 7">
    <name type="scientific">Ochrobactrum soli</name>
    <dbReference type="NCBI Taxonomy" id="2448455"/>
    <lineage>
        <taxon>Bacteria</taxon>
        <taxon>Pseudomonadati</taxon>
        <taxon>Pseudomonadota</taxon>
        <taxon>Alphaproteobacteria</taxon>
        <taxon>Hyphomicrobiales</taxon>
        <taxon>Brucellaceae</taxon>
        <taxon>Brucella/Ochrobactrum group</taxon>
        <taxon>Ochrobactrum</taxon>
    </lineage>
</organism>
<gene>
    <name evidence="6" type="ORF">OHAE_54</name>
</gene>
<dbReference type="Pfam" id="PF04357">
    <property type="entry name" value="TamB"/>
    <property type="match status" value="1"/>
</dbReference>
<evidence type="ECO:0000256" key="4">
    <source>
        <dbReference type="ARBA" id="ARBA00023136"/>
    </source>
</evidence>
<evidence type="ECO:0000259" key="5">
    <source>
        <dbReference type="Pfam" id="PF04357"/>
    </source>
</evidence>
<dbReference type="InterPro" id="IPR007452">
    <property type="entry name" value="TamB_C"/>
</dbReference>
<keyword evidence="6" id="KW-0378">Hydrolase</keyword>
<keyword evidence="2" id="KW-0812">Transmembrane</keyword>
<evidence type="ECO:0000256" key="2">
    <source>
        <dbReference type="ARBA" id="ARBA00022692"/>
    </source>
</evidence>
<dbReference type="GO" id="GO:0097347">
    <property type="term" value="C:TAM protein secretion complex"/>
    <property type="evidence" value="ECO:0007669"/>
    <property type="project" value="TreeGrafter"/>
</dbReference>
<dbReference type="EC" id="3.1.2.-" evidence="6"/>
<dbReference type="PANTHER" id="PTHR36985:SF1">
    <property type="entry name" value="TRANSLOCATION AND ASSEMBLY MODULE SUBUNIT TAMB"/>
    <property type="match status" value="1"/>
</dbReference>
<dbReference type="Proteomes" id="UP000246073">
    <property type="component" value="Unassembled WGS sequence"/>
</dbReference>
<accession>A0A2P9HJC4</accession>
<proteinExistence type="predicted"/>
<evidence type="ECO:0000256" key="1">
    <source>
        <dbReference type="ARBA" id="ARBA00004167"/>
    </source>
</evidence>
<evidence type="ECO:0000313" key="7">
    <source>
        <dbReference type="Proteomes" id="UP000246073"/>
    </source>
</evidence>
<dbReference type="GO" id="GO:0005886">
    <property type="term" value="C:plasma membrane"/>
    <property type="evidence" value="ECO:0007669"/>
    <property type="project" value="InterPro"/>
</dbReference>
<keyword evidence="4" id="KW-0472">Membrane</keyword>
<reference evidence="7" key="1">
    <citation type="submission" date="2017-12" db="EMBL/GenBank/DDBJ databases">
        <authorList>
            <person name="Diaz M."/>
        </authorList>
    </citation>
    <scope>NUCLEOTIDE SEQUENCE [LARGE SCALE GENOMIC DNA]</scope>
    <source>
        <strain evidence="7">FI11154</strain>
    </source>
</reference>